<evidence type="ECO:0008006" key="3">
    <source>
        <dbReference type="Google" id="ProtNLM"/>
    </source>
</evidence>
<name>A0AAX3ABH2_9RHOB</name>
<gene>
    <name evidence="1" type="ORF">DSM110277_02027</name>
</gene>
<protein>
    <recommendedName>
        <fullName evidence="3">Phage head-tail adaptor, putative, SPP1 family</fullName>
    </recommendedName>
</protein>
<reference evidence="2" key="1">
    <citation type="journal article" date="2022" name="Microorganisms">
        <title>Beyond the ABCs#Discovery of Three New Plasmid Types in Rhodobacterales (RepQ, RepY, RepW).</title>
        <authorList>
            <person name="Freese H.M."/>
            <person name="Ringel V."/>
            <person name="Overmann J."/>
            <person name="Petersen J."/>
        </authorList>
    </citation>
    <scope>NUCLEOTIDE SEQUENCE [LARGE SCALE GENOMIC DNA]</scope>
    <source>
        <strain evidence="2">DSM 110277</strain>
    </source>
</reference>
<organism evidence="1 2">
    <name type="scientific">Sulfitobacter pontiacus</name>
    <dbReference type="NCBI Taxonomy" id="60137"/>
    <lineage>
        <taxon>Bacteria</taxon>
        <taxon>Pseudomonadati</taxon>
        <taxon>Pseudomonadota</taxon>
        <taxon>Alphaproteobacteria</taxon>
        <taxon>Rhodobacterales</taxon>
        <taxon>Roseobacteraceae</taxon>
        <taxon>Sulfitobacter</taxon>
    </lineage>
</organism>
<dbReference type="EMBL" id="CP084959">
    <property type="protein sequence ID" value="UOA23598.1"/>
    <property type="molecule type" value="Genomic_DNA"/>
</dbReference>
<dbReference type="InterPro" id="IPR038666">
    <property type="entry name" value="SSP1_head-tail_sf"/>
</dbReference>
<sequence>MRAGKLRHLVAFNRQSDEVDEYGNVKGAFETLFAVWGNVRETTGKERVAAGSVENIRTATIRIRSSIQARGLTEADQAVARGETWNIRGIANADDKGAMLDLLVEAGVAQ</sequence>
<dbReference type="Proteomes" id="UP000830781">
    <property type="component" value="Chromosome"/>
</dbReference>
<evidence type="ECO:0000313" key="1">
    <source>
        <dbReference type="EMBL" id="UOA23598.1"/>
    </source>
</evidence>
<proteinExistence type="predicted"/>
<dbReference type="AlphaFoldDB" id="A0AAX3ABH2"/>
<dbReference type="Pfam" id="PF05521">
    <property type="entry name" value="Phage_HCP"/>
    <property type="match status" value="1"/>
</dbReference>
<evidence type="ECO:0000313" key="2">
    <source>
        <dbReference type="Proteomes" id="UP000830781"/>
    </source>
</evidence>
<keyword evidence="2" id="KW-1185">Reference proteome</keyword>
<dbReference type="InterPro" id="IPR008767">
    <property type="entry name" value="Phage_SPP1_head-tail_adaptor"/>
</dbReference>
<accession>A0AAX3ABH2</accession>
<dbReference type="Gene3D" id="2.40.10.270">
    <property type="entry name" value="Bacteriophage SPP1 head-tail adaptor protein"/>
    <property type="match status" value="1"/>
</dbReference>
<dbReference type="RefSeq" id="WP_243250239.1">
    <property type="nucleotide sequence ID" value="NZ_CP084959.1"/>
</dbReference>